<dbReference type="OrthoDB" id="10658012at2759"/>
<dbReference type="Proteomes" id="UP000001307">
    <property type="component" value="Unassembled WGS sequence"/>
</dbReference>
<protein>
    <submittedName>
        <fullName evidence="2">Uncharacterized protein</fullName>
    </submittedName>
</protein>
<name>E4XCK3_OIKDI</name>
<dbReference type="InParanoid" id="E4XCK3"/>
<evidence type="ECO:0000313" key="3">
    <source>
        <dbReference type="Proteomes" id="UP000001307"/>
    </source>
</evidence>
<keyword evidence="1" id="KW-1133">Transmembrane helix</keyword>
<organism evidence="2">
    <name type="scientific">Oikopleura dioica</name>
    <name type="common">Tunicate</name>
    <dbReference type="NCBI Taxonomy" id="34765"/>
    <lineage>
        <taxon>Eukaryota</taxon>
        <taxon>Metazoa</taxon>
        <taxon>Chordata</taxon>
        <taxon>Tunicata</taxon>
        <taxon>Appendicularia</taxon>
        <taxon>Copelata</taxon>
        <taxon>Oikopleuridae</taxon>
        <taxon>Oikopleura</taxon>
    </lineage>
</organism>
<dbReference type="AlphaFoldDB" id="E4XCK3"/>
<keyword evidence="1" id="KW-0812">Transmembrane</keyword>
<evidence type="ECO:0000313" key="2">
    <source>
        <dbReference type="EMBL" id="CBY09328.1"/>
    </source>
</evidence>
<accession>E4XCK3</accession>
<dbReference type="EMBL" id="FN653036">
    <property type="protein sequence ID" value="CBY09328.1"/>
    <property type="molecule type" value="Genomic_DNA"/>
</dbReference>
<keyword evidence="3" id="KW-1185">Reference proteome</keyword>
<keyword evidence="1" id="KW-0472">Membrane</keyword>
<evidence type="ECO:0000256" key="1">
    <source>
        <dbReference type="SAM" id="Phobius"/>
    </source>
</evidence>
<gene>
    <name evidence="2" type="ORF">GSOID_T00007873001</name>
</gene>
<sequence>MTSSRQKNRFRREDRINTPRQRRAVEAVIAGTAAVVGAVAIVATAGYAISVDVKSKKRDELLEKKIDEDRQRLASLTTVVKLHDESINEVAKMIRKSETPIITFSGIELGEDEKMREKMVDTDPNTLNNFFASYSQRIFRETIRAIMLLSTQRMPMMSKFITAIRAQCLAIKDTEDIKAERYSVANLGYFKTDGSRWKLNMPLQLIVMHSREVLKMNPSLCLKFNPSFACSIT</sequence>
<proteinExistence type="predicted"/>
<feature type="transmembrane region" description="Helical" evidence="1">
    <location>
        <begin position="24"/>
        <end position="49"/>
    </location>
</feature>
<reference evidence="2" key="1">
    <citation type="journal article" date="2010" name="Science">
        <title>Plasticity of animal genome architecture unmasked by rapid evolution of a pelagic tunicate.</title>
        <authorList>
            <person name="Denoeud F."/>
            <person name="Henriet S."/>
            <person name="Mungpakdee S."/>
            <person name="Aury J.M."/>
            <person name="Da Silva C."/>
            <person name="Brinkmann H."/>
            <person name="Mikhaleva J."/>
            <person name="Olsen L.C."/>
            <person name="Jubin C."/>
            <person name="Canestro C."/>
            <person name="Bouquet J.M."/>
            <person name="Danks G."/>
            <person name="Poulain J."/>
            <person name="Campsteijn C."/>
            <person name="Adamski M."/>
            <person name="Cross I."/>
            <person name="Yadetie F."/>
            <person name="Muffato M."/>
            <person name="Louis A."/>
            <person name="Butcher S."/>
            <person name="Tsagkogeorga G."/>
            <person name="Konrad A."/>
            <person name="Singh S."/>
            <person name="Jensen M.F."/>
            <person name="Cong E.H."/>
            <person name="Eikeseth-Otteraa H."/>
            <person name="Noel B."/>
            <person name="Anthouard V."/>
            <person name="Porcel B.M."/>
            <person name="Kachouri-Lafond R."/>
            <person name="Nishino A."/>
            <person name="Ugolini M."/>
            <person name="Chourrout P."/>
            <person name="Nishida H."/>
            <person name="Aasland R."/>
            <person name="Huzurbazar S."/>
            <person name="Westhof E."/>
            <person name="Delsuc F."/>
            <person name="Lehrach H."/>
            <person name="Reinhardt R."/>
            <person name="Weissenbach J."/>
            <person name="Roy S.W."/>
            <person name="Artiguenave F."/>
            <person name="Postlethwait J.H."/>
            <person name="Manak J.R."/>
            <person name="Thompson E.M."/>
            <person name="Jaillon O."/>
            <person name="Du Pasquier L."/>
            <person name="Boudinot P."/>
            <person name="Liberles D.A."/>
            <person name="Volff J.N."/>
            <person name="Philippe H."/>
            <person name="Lenhard B."/>
            <person name="Roest Crollius H."/>
            <person name="Wincker P."/>
            <person name="Chourrout D."/>
        </authorList>
    </citation>
    <scope>NUCLEOTIDE SEQUENCE [LARGE SCALE GENOMIC DNA]</scope>
</reference>